<feature type="signal peptide" evidence="3">
    <location>
        <begin position="1"/>
        <end position="23"/>
    </location>
</feature>
<feature type="repeat" description="TPR" evidence="1">
    <location>
        <begin position="217"/>
        <end position="250"/>
    </location>
</feature>
<evidence type="ECO:0000313" key="5">
    <source>
        <dbReference type="Proteomes" id="UP000309215"/>
    </source>
</evidence>
<dbReference type="EMBL" id="SSMQ01000003">
    <property type="protein sequence ID" value="TKD12291.1"/>
    <property type="molecule type" value="Genomic_DNA"/>
</dbReference>
<dbReference type="OrthoDB" id="5476253at2"/>
<dbReference type="InterPro" id="IPR011990">
    <property type="entry name" value="TPR-like_helical_dom_sf"/>
</dbReference>
<evidence type="ECO:0000256" key="3">
    <source>
        <dbReference type="SAM" id="SignalP"/>
    </source>
</evidence>
<feature type="region of interest" description="Disordered" evidence="2">
    <location>
        <begin position="26"/>
        <end position="56"/>
    </location>
</feature>
<keyword evidence="1" id="KW-0802">TPR repeat</keyword>
<gene>
    <name evidence="4" type="ORF">E8A74_04080</name>
</gene>
<dbReference type="Gene3D" id="1.25.40.10">
    <property type="entry name" value="Tetratricopeptide repeat domain"/>
    <property type="match status" value="1"/>
</dbReference>
<reference evidence="4 5" key="1">
    <citation type="submission" date="2019-04" db="EMBL/GenBank/DDBJ databases">
        <authorList>
            <person name="Li Y."/>
            <person name="Wang J."/>
        </authorList>
    </citation>
    <scope>NUCLEOTIDE SEQUENCE [LARGE SCALE GENOMIC DNA]</scope>
    <source>
        <strain evidence="4 5">DSM 14668</strain>
    </source>
</reference>
<feature type="region of interest" description="Disordered" evidence="2">
    <location>
        <begin position="102"/>
        <end position="134"/>
    </location>
</feature>
<dbReference type="SUPFAM" id="SSF48452">
    <property type="entry name" value="TPR-like"/>
    <property type="match status" value="1"/>
</dbReference>
<dbReference type="RefSeq" id="WP_136927589.1">
    <property type="nucleotide sequence ID" value="NZ_SSMQ01000003.1"/>
</dbReference>
<dbReference type="PROSITE" id="PS51257">
    <property type="entry name" value="PROKAR_LIPOPROTEIN"/>
    <property type="match status" value="1"/>
</dbReference>
<keyword evidence="5" id="KW-1185">Reference proteome</keyword>
<feature type="compositionally biased region" description="Polar residues" evidence="2">
    <location>
        <begin position="38"/>
        <end position="49"/>
    </location>
</feature>
<dbReference type="Proteomes" id="UP000309215">
    <property type="component" value="Unassembled WGS sequence"/>
</dbReference>
<evidence type="ECO:0000256" key="1">
    <source>
        <dbReference type="PROSITE-ProRule" id="PRU00339"/>
    </source>
</evidence>
<evidence type="ECO:0000256" key="2">
    <source>
        <dbReference type="SAM" id="MobiDB-lite"/>
    </source>
</evidence>
<organism evidence="4 5">
    <name type="scientific">Polyangium fumosum</name>
    <dbReference type="NCBI Taxonomy" id="889272"/>
    <lineage>
        <taxon>Bacteria</taxon>
        <taxon>Pseudomonadati</taxon>
        <taxon>Myxococcota</taxon>
        <taxon>Polyangia</taxon>
        <taxon>Polyangiales</taxon>
        <taxon>Polyangiaceae</taxon>
        <taxon>Polyangium</taxon>
    </lineage>
</organism>
<feature type="chain" id="PRO_5020481575" evidence="3">
    <location>
        <begin position="24"/>
        <end position="398"/>
    </location>
</feature>
<dbReference type="InterPro" id="IPR019734">
    <property type="entry name" value="TPR_rpt"/>
</dbReference>
<evidence type="ECO:0000313" key="4">
    <source>
        <dbReference type="EMBL" id="TKD12291.1"/>
    </source>
</evidence>
<dbReference type="AlphaFoldDB" id="A0A4U1JI28"/>
<comment type="caution">
    <text evidence="4">The sequence shown here is derived from an EMBL/GenBank/DDBJ whole genome shotgun (WGS) entry which is preliminary data.</text>
</comment>
<name>A0A4U1JI28_9BACT</name>
<proteinExistence type="predicted"/>
<sequence>MLAMRTAASLLFPFGLSLSLALAGCGGGETPDPKDPSSEGTSGKPQPQAEQGPDAALLGEITQLNQLLSAIDKSDSGRPKALDRLGELLAELSKNHRDRALAADPNVASLPPPAEPKAPEGESEAPAKAGPVLPPRNAAAVKRLKPDAQKLVQKADMYAAEAIKAHKKLIADHPDYKDMDKVLFRLGGLYVAYGQGAAARPIYFELIEKHPKSPLVPEAYWNFAEFFFNAEDHENAYKLYARIVEYTPSERTSVAGYRLAISLHKLSRLDESWKALEGAASAARIHGPAGTVDEIYRDAPKLAATRKPLSAKDAAAFFVRLAESNEDVIKQELNRLSQILEDEGRPLEATEVLHVMIDRYKAEKCAIQARAIEIATRSGNNAIRADEVNRSLRLGCKP</sequence>
<accession>A0A4U1JI28</accession>
<keyword evidence="3" id="KW-0732">Signal</keyword>
<protein>
    <submittedName>
        <fullName evidence="4">Uncharacterized protein</fullName>
    </submittedName>
</protein>
<dbReference type="PROSITE" id="PS50005">
    <property type="entry name" value="TPR"/>
    <property type="match status" value="1"/>
</dbReference>